<dbReference type="PANTHER" id="PTHR21115:SF0">
    <property type="entry name" value="GH06117P-RELATED"/>
    <property type="match status" value="1"/>
</dbReference>
<dbReference type="Pfam" id="PF16013">
    <property type="entry name" value="DUF4781"/>
    <property type="match status" value="1"/>
</dbReference>
<name>A0AAN9Y0K1_9HEMI</name>
<evidence type="ECO:0000256" key="1">
    <source>
        <dbReference type="SAM" id="Phobius"/>
    </source>
</evidence>
<feature type="domain" description="DUF4781" evidence="2">
    <location>
        <begin position="111"/>
        <end position="357"/>
    </location>
</feature>
<evidence type="ECO:0000313" key="4">
    <source>
        <dbReference type="Proteomes" id="UP001367676"/>
    </source>
</evidence>
<keyword evidence="1" id="KW-0472">Membrane</keyword>
<keyword evidence="1" id="KW-1133">Transmembrane helix</keyword>
<evidence type="ECO:0000259" key="2">
    <source>
        <dbReference type="Pfam" id="PF16013"/>
    </source>
</evidence>
<comment type="caution">
    <text evidence="3">The sequence shown here is derived from an EMBL/GenBank/DDBJ whole genome shotgun (WGS) entry which is preliminary data.</text>
</comment>
<organism evidence="3 4">
    <name type="scientific">Parthenolecanium corni</name>
    <dbReference type="NCBI Taxonomy" id="536013"/>
    <lineage>
        <taxon>Eukaryota</taxon>
        <taxon>Metazoa</taxon>
        <taxon>Ecdysozoa</taxon>
        <taxon>Arthropoda</taxon>
        <taxon>Hexapoda</taxon>
        <taxon>Insecta</taxon>
        <taxon>Pterygota</taxon>
        <taxon>Neoptera</taxon>
        <taxon>Paraneoptera</taxon>
        <taxon>Hemiptera</taxon>
        <taxon>Sternorrhyncha</taxon>
        <taxon>Coccoidea</taxon>
        <taxon>Coccidae</taxon>
        <taxon>Parthenolecanium</taxon>
    </lineage>
</organism>
<reference evidence="3 4" key="1">
    <citation type="submission" date="2024-03" db="EMBL/GenBank/DDBJ databases">
        <title>Adaptation during the transition from Ophiocordyceps entomopathogen to insect associate is accompanied by gene loss and intensified selection.</title>
        <authorList>
            <person name="Ward C.M."/>
            <person name="Onetto C.A."/>
            <person name="Borneman A.R."/>
        </authorList>
    </citation>
    <scope>NUCLEOTIDE SEQUENCE [LARGE SCALE GENOMIC DNA]</scope>
    <source>
        <strain evidence="3">AWRI1</strain>
        <tissue evidence="3">Single Adult Female</tissue>
    </source>
</reference>
<protein>
    <recommendedName>
        <fullName evidence="2">DUF4781 domain-containing protein</fullName>
    </recommendedName>
</protein>
<feature type="transmembrane region" description="Helical" evidence="1">
    <location>
        <begin position="316"/>
        <end position="336"/>
    </location>
</feature>
<dbReference type="EMBL" id="JBBCAQ010000034">
    <property type="protein sequence ID" value="KAK7579914.1"/>
    <property type="molecule type" value="Genomic_DNA"/>
</dbReference>
<accession>A0AAN9Y0K1</accession>
<dbReference type="InterPro" id="IPR031962">
    <property type="entry name" value="DUF4781"/>
</dbReference>
<dbReference type="Proteomes" id="UP001367676">
    <property type="component" value="Unassembled WGS sequence"/>
</dbReference>
<keyword evidence="1" id="KW-0812">Transmembrane</keyword>
<feature type="transmembrane region" description="Helical" evidence="1">
    <location>
        <begin position="242"/>
        <end position="262"/>
    </location>
</feature>
<keyword evidence="4" id="KW-1185">Reference proteome</keyword>
<gene>
    <name evidence="3" type="ORF">V9T40_000543</name>
</gene>
<feature type="transmembrane region" description="Helical" evidence="1">
    <location>
        <begin position="282"/>
        <end position="304"/>
    </location>
</feature>
<dbReference type="AlphaFoldDB" id="A0AAN9Y0K1"/>
<sequence>MTGLRNWQLSAAEQQHTFYNQFGDRLWDSIPRIDDDTLKTKISFTLYSIPYDICTAAQKDSINATERKLLELCGSGDVHFGCVFVNVLPKETREPCIFPLIRTKQTYGDDIYFIETQPGRVYTGWTDFLENNKIPSSHICYPAKGFYQSRYNQRVNIEFQEISGTSVVSVILDITSAVVKIGSTALIGASVFFPLATPLMLAAGAALGTSTAYSTTCGIIELVDRGAHHESIDLTDERARSIWIGMGVDVIGSVLIGGAVALPRLVASGRLASSMASSIMDVLNWVSVGVNSFGVLANVAVLIAKFRSGTIEFADIAYFISSCLFIGNIVVNAVVAEKVIQSLSKQPSQVGSIFKMIANTSFNAIKTISAAVTLEAVIETICGETVVAFMRYFGLQRVAQTLQTIKGLLRRYRRGPVNIWTLLLDLQRLLSCHLKQVLEEVSEAWKNTRAFFIGFNFPGNLFTRPSVEAAEIVNNAERVLDNADIHDEVERNCSRDAIIRASLQISINMNAQTEREFANLCQMAMNDIRRRCDQRMVLAASQQGNHLFSEDRRRILQEAIQEFRHEFEADAESFEMNENQLQNSNLPLLPLTSYQDFDMHVFQVQYRVPQFDQFIYDAACRLLNDDDFLDQCRIHSGEGPVIIIQSSGNTLIFYYDKLKNTDTAIGLVLLKQNKVSTF</sequence>
<proteinExistence type="predicted"/>
<dbReference type="PANTHER" id="PTHR21115">
    <property type="entry name" value="GH06117P-RELATED"/>
    <property type="match status" value="1"/>
</dbReference>
<evidence type="ECO:0000313" key="3">
    <source>
        <dbReference type="EMBL" id="KAK7579914.1"/>
    </source>
</evidence>